<organism evidence="2">
    <name type="scientific">Guillardia theta (strain CCMP2712)</name>
    <name type="common">Cryptophyte</name>
    <dbReference type="NCBI Taxonomy" id="905079"/>
    <lineage>
        <taxon>Eukaryota</taxon>
        <taxon>Cryptophyceae</taxon>
        <taxon>Pyrenomonadales</taxon>
        <taxon>Geminigeraceae</taxon>
        <taxon>Guillardia</taxon>
    </lineage>
</organism>
<name>L1JXJ8_GUITC</name>
<dbReference type="EMBL" id="JH992971">
    <property type="protein sequence ID" value="EKX52803.1"/>
    <property type="molecule type" value="Genomic_DNA"/>
</dbReference>
<gene>
    <name evidence="2" type="ORF">GUITHDRAFT_101254</name>
</gene>
<accession>L1JXJ8</accession>
<evidence type="ECO:0000313" key="2">
    <source>
        <dbReference type="EMBL" id="EKX52803.1"/>
    </source>
</evidence>
<dbReference type="KEGG" id="gtt:GUITHDRAFT_101254"/>
<reference evidence="2 4" key="1">
    <citation type="journal article" date="2012" name="Nature">
        <title>Algal genomes reveal evolutionary mosaicism and the fate of nucleomorphs.</title>
        <authorList>
            <consortium name="DOE Joint Genome Institute"/>
            <person name="Curtis B.A."/>
            <person name="Tanifuji G."/>
            <person name="Burki F."/>
            <person name="Gruber A."/>
            <person name="Irimia M."/>
            <person name="Maruyama S."/>
            <person name="Arias M.C."/>
            <person name="Ball S.G."/>
            <person name="Gile G.H."/>
            <person name="Hirakawa Y."/>
            <person name="Hopkins J.F."/>
            <person name="Kuo A."/>
            <person name="Rensing S.A."/>
            <person name="Schmutz J."/>
            <person name="Symeonidi A."/>
            <person name="Elias M."/>
            <person name="Eveleigh R.J."/>
            <person name="Herman E.K."/>
            <person name="Klute M.J."/>
            <person name="Nakayama T."/>
            <person name="Obornik M."/>
            <person name="Reyes-Prieto A."/>
            <person name="Armbrust E.V."/>
            <person name="Aves S.J."/>
            <person name="Beiko R.G."/>
            <person name="Coutinho P."/>
            <person name="Dacks J.B."/>
            <person name="Durnford D.G."/>
            <person name="Fast N.M."/>
            <person name="Green B.R."/>
            <person name="Grisdale C.J."/>
            <person name="Hempel F."/>
            <person name="Henrissat B."/>
            <person name="Hoppner M.P."/>
            <person name="Ishida K."/>
            <person name="Kim E."/>
            <person name="Koreny L."/>
            <person name="Kroth P.G."/>
            <person name="Liu Y."/>
            <person name="Malik S.B."/>
            <person name="Maier U.G."/>
            <person name="McRose D."/>
            <person name="Mock T."/>
            <person name="Neilson J.A."/>
            <person name="Onodera N.T."/>
            <person name="Poole A.M."/>
            <person name="Pritham E.J."/>
            <person name="Richards T.A."/>
            <person name="Rocap G."/>
            <person name="Roy S.W."/>
            <person name="Sarai C."/>
            <person name="Schaack S."/>
            <person name="Shirato S."/>
            <person name="Slamovits C.H."/>
            <person name="Spencer D.F."/>
            <person name="Suzuki S."/>
            <person name="Worden A.Z."/>
            <person name="Zauner S."/>
            <person name="Barry K."/>
            <person name="Bell C."/>
            <person name="Bharti A.K."/>
            <person name="Crow J.A."/>
            <person name="Grimwood J."/>
            <person name="Kramer R."/>
            <person name="Lindquist E."/>
            <person name="Lucas S."/>
            <person name="Salamov A."/>
            <person name="McFadden G.I."/>
            <person name="Lane C.E."/>
            <person name="Keeling P.J."/>
            <person name="Gray M.W."/>
            <person name="Grigoriev I.V."/>
            <person name="Archibald J.M."/>
        </authorList>
    </citation>
    <scope>NUCLEOTIDE SEQUENCE</scope>
    <source>
        <strain evidence="2 4">CCMP2712</strain>
    </source>
</reference>
<dbReference type="PaxDb" id="55529-EKX52803"/>
<proteinExistence type="predicted"/>
<dbReference type="Gene3D" id="3.40.50.150">
    <property type="entry name" value="Vaccinia Virus protein VP39"/>
    <property type="match status" value="1"/>
</dbReference>
<keyword evidence="4" id="KW-1185">Reference proteome</keyword>
<evidence type="ECO:0000313" key="4">
    <source>
        <dbReference type="Proteomes" id="UP000011087"/>
    </source>
</evidence>
<dbReference type="AlphaFoldDB" id="L1JXJ8"/>
<feature type="compositionally biased region" description="Acidic residues" evidence="1">
    <location>
        <begin position="217"/>
        <end position="230"/>
    </location>
</feature>
<dbReference type="Proteomes" id="UP000011087">
    <property type="component" value="Unassembled WGS sequence"/>
</dbReference>
<feature type="region of interest" description="Disordered" evidence="1">
    <location>
        <begin position="179"/>
        <end position="245"/>
    </location>
</feature>
<dbReference type="GeneID" id="17309770"/>
<dbReference type="SUPFAM" id="SSF53335">
    <property type="entry name" value="S-adenosyl-L-methionine-dependent methyltransferases"/>
    <property type="match status" value="1"/>
</dbReference>
<sequence length="245" mass="27972">MQKHVEELRNVEYVGVDIVPELIENNKKQFKEWKKMRFEVQRSVVVVNVTCSLTFHLPWMVQTMDIVREPIGRSFDLIVCRDTLFHLPVFDAVQALKNFDASKSKFLLSHFDEELTSNWPDIKVGGWHLINLLEAPFKLSAPVEMVVEKGQDEQSKVQNHYGHARRLALWKLPAMKHTGEATRCQKTRREGPFPPVQAGQHAESAGSSESRGKERDGDDEEAEGVGEGEEMPARSTPVGRERVNR</sequence>
<reference evidence="3" key="3">
    <citation type="submission" date="2016-03" db="UniProtKB">
        <authorList>
            <consortium name="EnsemblProtists"/>
        </authorList>
    </citation>
    <scope>IDENTIFICATION</scope>
</reference>
<dbReference type="EnsemblProtists" id="EKX52803">
    <property type="protein sequence ID" value="EKX52803"/>
    <property type="gene ID" value="GUITHDRAFT_101254"/>
</dbReference>
<dbReference type="OrthoDB" id="9991036at2759"/>
<protein>
    <submittedName>
        <fullName evidence="2 3">Uncharacterized protein</fullName>
    </submittedName>
</protein>
<evidence type="ECO:0000256" key="1">
    <source>
        <dbReference type="SAM" id="MobiDB-lite"/>
    </source>
</evidence>
<dbReference type="HOGENOM" id="CLU_1135332_0_0_1"/>
<reference evidence="4" key="2">
    <citation type="submission" date="2012-11" db="EMBL/GenBank/DDBJ databases">
        <authorList>
            <person name="Kuo A."/>
            <person name="Curtis B.A."/>
            <person name="Tanifuji G."/>
            <person name="Burki F."/>
            <person name="Gruber A."/>
            <person name="Irimia M."/>
            <person name="Maruyama S."/>
            <person name="Arias M.C."/>
            <person name="Ball S.G."/>
            <person name="Gile G.H."/>
            <person name="Hirakawa Y."/>
            <person name="Hopkins J.F."/>
            <person name="Rensing S.A."/>
            <person name="Schmutz J."/>
            <person name="Symeonidi A."/>
            <person name="Elias M."/>
            <person name="Eveleigh R.J."/>
            <person name="Herman E.K."/>
            <person name="Klute M.J."/>
            <person name="Nakayama T."/>
            <person name="Obornik M."/>
            <person name="Reyes-Prieto A."/>
            <person name="Armbrust E.V."/>
            <person name="Aves S.J."/>
            <person name="Beiko R.G."/>
            <person name="Coutinho P."/>
            <person name="Dacks J.B."/>
            <person name="Durnford D.G."/>
            <person name="Fast N.M."/>
            <person name="Green B.R."/>
            <person name="Grisdale C."/>
            <person name="Hempe F."/>
            <person name="Henrissat B."/>
            <person name="Hoppner M.P."/>
            <person name="Ishida K.-I."/>
            <person name="Kim E."/>
            <person name="Koreny L."/>
            <person name="Kroth P.G."/>
            <person name="Liu Y."/>
            <person name="Malik S.-B."/>
            <person name="Maier U.G."/>
            <person name="McRose D."/>
            <person name="Mock T."/>
            <person name="Neilson J.A."/>
            <person name="Onodera N.T."/>
            <person name="Poole A.M."/>
            <person name="Pritham E.J."/>
            <person name="Richards T.A."/>
            <person name="Rocap G."/>
            <person name="Roy S.W."/>
            <person name="Sarai C."/>
            <person name="Schaack S."/>
            <person name="Shirato S."/>
            <person name="Slamovits C.H."/>
            <person name="Spencer D.F."/>
            <person name="Suzuki S."/>
            <person name="Worden A.Z."/>
            <person name="Zauner S."/>
            <person name="Barry K."/>
            <person name="Bell C."/>
            <person name="Bharti A.K."/>
            <person name="Crow J.A."/>
            <person name="Grimwood J."/>
            <person name="Kramer R."/>
            <person name="Lindquist E."/>
            <person name="Lucas S."/>
            <person name="Salamov A."/>
            <person name="McFadden G.I."/>
            <person name="Lane C.E."/>
            <person name="Keeling P.J."/>
            <person name="Gray M.W."/>
            <person name="Grigoriev I.V."/>
            <person name="Archibald J.M."/>
        </authorList>
    </citation>
    <scope>NUCLEOTIDE SEQUENCE</scope>
    <source>
        <strain evidence="4">CCMP2712</strain>
    </source>
</reference>
<evidence type="ECO:0000313" key="3">
    <source>
        <dbReference type="EnsemblProtists" id="EKX52803"/>
    </source>
</evidence>
<dbReference type="RefSeq" id="XP_005839783.1">
    <property type="nucleotide sequence ID" value="XM_005839726.1"/>
</dbReference>
<dbReference type="InterPro" id="IPR029063">
    <property type="entry name" value="SAM-dependent_MTases_sf"/>
</dbReference>